<accession>A0A9W7FBL6</accession>
<sequence length="402" mass="44947">MKNITKWERIFGTWIANADFDVKVPFYGHIKASVYVSQYLSFDSMGNYARDLCSPPCDVMSKNEICLMSDWDKTGGKPPRTTNTFYCQNSTEVDAMVQGADASLYFYFGVHFDVAGEVTNVDTGGWVGPYSLLLPDDDDDPTTGPSKVTKIRYVNSPATKYLQRPLDYTLTTSTSDFPRLFGELAVNNTIAKQTGDVTDPFEENKNTCANGDAKPILPLVDFRIDENDDIQIDFNFHLFVYPASDSLKATFEQWAEDPTKPVSGPYCWNNDPTQGFTFDLNYDSSNPNNLLNFNAGCVDDLPCVPDNLRGVNYGETAEIHNSQTATLDLALTLYLIIGCVLLMLLSICLGCWVSRMKKELRAAKLEMSNGYNNFRSYDDGDEEENENDISRPLVDHVGGHSE</sequence>
<reference evidence="4" key="1">
    <citation type="journal article" date="2023" name="Commun. Biol.">
        <title>Genome analysis of Parmales, the sister group of diatoms, reveals the evolutionary specialization of diatoms from phago-mixotrophs to photoautotrophs.</title>
        <authorList>
            <person name="Ban H."/>
            <person name="Sato S."/>
            <person name="Yoshikawa S."/>
            <person name="Yamada K."/>
            <person name="Nakamura Y."/>
            <person name="Ichinomiya M."/>
            <person name="Sato N."/>
            <person name="Blanc-Mathieu R."/>
            <person name="Endo H."/>
            <person name="Kuwata A."/>
            <person name="Ogata H."/>
        </authorList>
    </citation>
    <scope>NUCLEOTIDE SEQUENCE [LARGE SCALE GENOMIC DNA]</scope>
    <source>
        <strain evidence="4">NIES 3700</strain>
    </source>
</reference>
<keyword evidence="2" id="KW-0812">Transmembrane</keyword>
<proteinExistence type="predicted"/>
<evidence type="ECO:0000313" key="4">
    <source>
        <dbReference type="Proteomes" id="UP001165122"/>
    </source>
</evidence>
<comment type="caution">
    <text evidence="3">The sequence shown here is derived from an EMBL/GenBank/DDBJ whole genome shotgun (WGS) entry which is preliminary data.</text>
</comment>
<feature type="transmembrane region" description="Helical" evidence="2">
    <location>
        <begin position="331"/>
        <end position="354"/>
    </location>
</feature>
<dbReference type="Proteomes" id="UP001165122">
    <property type="component" value="Unassembled WGS sequence"/>
</dbReference>
<dbReference type="OrthoDB" id="192268at2759"/>
<evidence type="ECO:0000256" key="2">
    <source>
        <dbReference type="SAM" id="Phobius"/>
    </source>
</evidence>
<gene>
    <name evidence="3" type="ORF">TrLO_g12370</name>
</gene>
<feature type="region of interest" description="Disordered" evidence="1">
    <location>
        <begin position="375"/>
        <end position="402"/>
    </location>
</feature>
<name>A0A9W7FBL6_9STRA</name>
<organism evidence="3 4">
    <name type="scientific">Triparma laevis f. longispina</name>
    <dbReference type="NCBI Taxonomy" id="1714387"/>
    <lineage>
        <taxon>Eukaryota</taxon>
        <taxon>Sar</taxon>
        <taxon>Stramenopiles</taxon>
        <taxon>Ochrophyta</taxon>
        <taxon>Bolidophyceae</taxon>
        <taxon>Parmales</taxon>
        <taxon>Triparmaceae</taxon>
        <taxon>Triparma</taxon>
    </lineage>
</organism>
<dbReference type="EMBL" id="BRXW01000134">
    <property type="protein sequence ID" value="GMI09158.1"/>
    <property type="molecule type" value="Genomic_DNA"/>
</dbReference>
<evidence type="ECO:0000313" key="3">
    <source>
        <dbReference type="EMBL" id="GMI09158.1"/>
    </source>
</evidence>
<keyword evidence="2" id="KW-0472">Membrane</keyword>
<keyword evidence="2" id="KW-1133">Transmembrane helix</keyword>
<keyword evidence="4" id="KW-1185">Reference proteome</keyword>
<feature type="compositionally biased region" description="Basic and acidic residues" evidence="1">
    <location>
        <begin position="393"/>
        <end position="402"/>
    </location>
</feature>
<dbReference type="AlphaFoldDB" id="A0A9W7FBL6"/>
<protein>
    <submittedName>
        <fullName evidence="3">Uncharacterized protein</fullName>
    </submittedName>
</protein>
<evidence type="ECO:0000256" key="1">
    <source>
        <dbReference type="SAM" id="MobiDB-lite"/>
    </source>
</evidence>